<dbReference type="PANTHER" id="PTHR30136">
    <property type="entry name" value="HELIX-TURN-HELIX TRANSCRIPTIONAL REGULATOR, ICLR FAMILY"/>
    <property type="match status" value="1"/>
</dbReference>
<reference evidence="6" key="1">
    <citation type="submission" date="2022-03" db="EMBL/GenBank/DDBJ databases">
        <title>Identification of a novel bacterium isolated from mangrove sediments.</title>
        <authorList>
            <person name="Pan X."/>
        </authorList>
    </citation>
    <scope>NUCLEOTIDE SEQUENCE</scope>
    <source>
        <strain evidence="6">B2580</strain>
    </source>
</reference>
<evidence type="ECO:0000256" key="2">
    <source>
        <dbReference type="ARBA" id="ARBA00023125"/>
    </source>
</evidence>
<dbReference type="PROSITE" id="PS51077">
    <property type="entry name" value="HTH_ICLR"/>
    <property type="match status" value="1"/>
</dbReference>
<gene>
    <name evidence="6" type="ORF">MTR64_19890</name>
</gene>
<evidence type="ECO:0000259" key="4">
    <source>
        <dbReference type="PROSITE" id="PS51077"/>
    </source>
</evidence>
<accession>A0ABT0B746</accession>
<name>A0ABT0B746_9SPHN</name>
<proteinExistence type="predicted"/>
<keyword evidence="3" id="KW-0804">Transcription</keyword>
<dbReference type="InterPro" id="IPR029016">
    <property type="entry name" value="GAF-like_dom_sf"/>
</dbReference>
<dbReference type="SMART" id="SM00346">
    <property type="entry name" value="HTH_ICLR"/>
    <property type="match status" value="1"/>
</dbReference>
<protein>
    <submittedName>
        <fullName evidence="6">IclR family transcriptional regulator</fullName>
    </submittedName>
</protein>
<dbReference type="InterPro" id="IPR005471">
    <property type="entry name" value="Tscrpt_reg_IclR_N"/>
</dbReference>
<dbReference type="RefSeq" id="WP_243996286.1">
    <property type="nucleotide sequence ID" value="NZ_JALHLE010000044.1"/>
</dbReference>
<evidence type="ECO:0000259" key="5">
    <source>
        <dbReference type="PROSITE" id="PS51078"/>
    </source>
</evidence>
<keyword evidence="7" id="KW-1185">Reference proteome</keyword>
<evidence type="ECO:0000256" key="3">
    <source>
        <dbReference type="ARBA" id="ARBA00023163"/>
    </source>
</evidence>
<dbReference type="InterPro" id="IPR036390">
    <property type="entry name" value="WH_DNA-bd_sf"/>
</dbReference>
<organism evidence="6 7">
    <name type="scientific">Novosphingobium album</name>
    <name type="common">ex Hu et al. 2023</name>
    <dbReference type="NCBI Taxonomy" id="2930093"/>
    <lineage>
        <taxon>Bacteria</taxon>
        <taxon>Pseudomonadati</taxon>
        <taxon>Pseudomonadota</taxon>
        <taxon>Alphaproteobacteria</taxon>
        <taxon>Sphingomonadales</taxon>
        <taxon>Sphingomonadaceae</taxon>
        <taxon>Novosphingobium</taxon>
    </lineage>
</organism>
<keyword evidence="1" id="KW-0805">Transcription regulation</keyword>
<evidence type="ECO:0000256" key="1">
    <source>
        <dbReference type="ARBA" id="ARBA00023015"/>
    </source>
</evidence>
<dbReference type="Proteomes" id="UP001162880">
    <property type="component" value="Unassembled WGS sequence"/>
</dbReference>
<dbReference type="Gene3D" id="1.10.10.10">
    <property type="entry name" value="Winged helix-like DNA-binding domain superfamily/Winged helix DNA-binding domain"/>
    <property type="match status" value="1"/>
</dbReference>
<dbReference type="InterPro" id="IPR050707">
    <property type="entry name" value="HTH_MetabolicPath_Reg"/>
</dbReference>
<dbReference type="SUPFAM" id="SSF46785">
    <property type="entry name" value="Winged helix' DNA-binding domain"/>
    <property type="match status" value="1"/>
</dbReference>
<dbReference type="EMBL" id="JALHLE010000044">
    <property type="protein sequence ID" value="MCJ2180838.1"/>
    <property type="molecule type" value="Genomic_DNA"/>
</dbReference>
<evidence type="ECO:0000313" key="7">
    <source>
        <dbReference type="Proteomes" id="UP001162880"/>
    </source>
</evidence>
<evidence type="ECO:0000313" key="6">
    <source>
        <dbReference type="EMBL" id="MCJ2180838.1"/>
    </source>
</evidence>
<feature type="domain" description="IclR-ED" evidence="5">
    <location>
        <begin position="69"/>
        <end position="241"/>
    </location>
</feature>
<dbReference type="Pfam" id="PF09339">
    <property type="entry name" value="HTH_IclR"/>
    <property type="match status" value="1"/>
</dbReference>
<dbReference type="PROSITE" id="PS51078">
    <property type="entry name" value="ICLR_ED"/>
    <property type="match status" value="1"/>
</dbReference>
<comment type="caution">
    <text evidence="6">The sequence shown here is derived from an EMBL/GenBank/DDBJ whole genome shotgun (WGS) entry which is preliminary data.</text>
</comment>
<sequence length="246" mass="26149">MAVKSNQSAERVLQVLDAIAANQPVGVSTLSRILDLDKNAVQRALVTLAQTGWIAAAPSPSKGWELTAHIFSIAHKGQRKNDLRQRARPELEALRNATGETAILTIPTFDEFIIADVVESRQVLRSVPDIGEIAPPRNSATGLAVLPYLPAERQRILLGTAPDQPLLEQYANTLRRGFAVAVDAPVAGGASIAAAIFDAQGLPCGAIVIAGPKDRLPPQRQDEIGELVRTASINLSHAAPVRHPAA</sequence>
<dbReference type="Gene3D" id="3.30.450.40">
    <property type="match status" value="1"/>
</dbReference>
<keyword evidence="2" id="KW-0238">DNA-binding</keyword>
<dbReference type="Pfam" id="PF01614">
    <property type="entry name" value="IclR_C"/>
    <property type="match status" value="1"/>
</dbReference>
<dbReference type="PANTHER" id="PTHR30136:SF24">
    <property type="entry name" value="HTH-TYPE TRANSCRIPTIONAL REPRESSOR ALLR"/>
    <property type="match status" value="1"/>
</dbReference>
<dbReference type="InterPro" id="IPR036388">
    <property type="entry name" value="WH-like_DNA-bd_sf"/>
</dbReference>
<feature type="domain" description="HTH iclR-type" evidence="4">
    <location>
        <begin position="6"/>
        <end position="68"/>
    </location>
</feature>
<dbReference type="InterPro" id="IPR014757">
    <property type="entry name" value="Tscrpt_reg_IclR_C"/>
</dbReference>
<dbReference type="SUPFAM" id="SSF55781">
    <property type="entry name" value="GAF domain-like"/>
    <property type="match status" value="1"/>
</dbReference>